<organism evidence="2">
    <name type="scientific">Aspergillus arachidicola</name>
    <dbReference type="NCBI Taxonomy" id="656916"/>
    <lineage>
        <taxon>Eukaryota</taxon>
        <taxon>Fungi</taxon>
        <taxon>Dikarya</taxon>
        <taxon>Ascomycota</taxon>
        <taxon>Pezizomycotina</taxon>
        <taxon>Eurotiomycetes</taxon>
        <taxon>Eurotiomycetidae</taxon>
        <taxon>Eurotiales</taxon>
        <taxon>Aspergillaceae</taxon>
        <taxon>Aspergillus</taxon>
        <taxon>Aspergillus subgen. Circumdati</taxon>
    </lineage>
</organism>
<proteinExistence type="predicted"/>
<name>A0A5N6YLY4_9EURO</name>
<evidence type="ECO:0000256" key="1">
    <source>
        <dbReference type="SAM" id="SignalP"/>
    </source>
</evidence>
<reference evidence="2" key="1">
    <citation type="submission" date="2019-04" db="EMBL/GenBank/DDBJ databases">
        <title>Friends and foes A comparative genomics study of 23 Aspergillus species from section Flavi.</title>
        <authorList>
            <consortium name="DOE Joint Genome Institute"/>
            <person name="Kjaerbolling I."/>
            <person name="Vesth T."/>
            <person name="Frisvad J.C."/>
            <person name="Nybo J.L."/>
            <person name="Theobald S."/>
            <person name="Kildgaard S."/>
            <person name="Isbrandt T."/>
            <person name="Kuo A."/>
            <person name="Sato A."/>
            <person name="Lyhne E.K."/>
            <person name="Kogle M.E."/>
            <person name="Wiebenga A."/>
            <person name="Kun R.S."/>
            <person name="Lubbers R.J."/>
            <person name="Makela M.R."/>
            <person name="Barry K."/>
            <person name="Chovatia M."/>
            <person name="Clum A."/>
            <person name="Daum C."/>
            <person name="Haridas S."/>
            <person name="He G."/>
            <person name="LaButti K."/>
            <person name="Lipzen A."/>
            <person name="Mondo S."/>
            <person name="Riley R."/>
            <person name="Salamov A."/>
            <person name="Simmons B.A."/>
            <person name="Magnuson J.K."/>
            <person name="Henrissat B."/>
            <person name="Mortensen U.H."/>
            <person name="Larsen T.O."/>
            <person name="Devries R.P."/>
            <person name="Grigoriev I.V."/>
            <person name="Machida M."/>
            <person name="Baker S.E."/>
            <person name="Andersen M.R."/>
        </authorList>
    </citation>
    <scope>NUCLEOTIDE SEQUENCE</scope>
    <source>
        <strain evidence="2">CBS 117612</strain>
    </source>
</reference>
<dbReference type="EMBL" id="ML737116">
    <property type="protein sequence ID" value="KAE8346505.1"/>
    <property type="molecule type" value="Genomic_DNA"/>
</dbReference>
<dbReference type="OrthoDB" id="10391095at2759"/>
<feature type="signal peptide" evidence="1">
    <location>
        <begin position="1"/>
        <end position="17"/>
    </location>
</feature>
<feature type="chain" id="PRO_5024804880" evidence="1">
    <location>
        <begin position="18"/>
        <end position="134"/>
    </location>
</feature>
<dbReference type="Proteomes" id="UP000325558">
    <property type="component" value="Unassembled WGS sequence"/>
</dbReference>
<sequence length="134" mass="13951">MKLSAILFVFFAGAIMAAPVPDNSIHERGIITPSTPIEERGIAGGLVKERGLGLKKPVVERARLTPSVPIVKRGEALVKKPIAERGAARAGAGAGGEVKERGYGRPLAERGISFRPASGPDVLPDVVTVIGGHE</sequence>
<evidence type="ECO:0000313" key="2">
    <source>
        <dbReference type="EMBL" id="KAE8346505.1"/>
    </source>
</evidence>
<gene>
    <name evidence="2" type="ORF">BDV24DRAFT_158738</name>
</gene>
<accession>A0A5N6YLY4</accession>
<dbReference type="AlphaFoldDB" id="A0A5N6YLY4"/>
<protein>
    <submittedName>
        <fullName evidence="2">Uncharacterized protein</fullName>
    </submittedName>
</protein>
<keyword evidence="1" id="KW-0732">Signal</keyword>